<name>A0A1M3L6T6_9BACT</name>
<feature type="transmembrane region" description="Helical" evidence="5">
    <location>
        <begin position="415"/>
        <end position="440"/>
    </location>
</feature>
<evidence type="ECO:0000256" key="1">
    <source>
        <dbReference type="ARBA" id="ARBA00004141"/>
    </source>
</evidence>
<dbReference type="PANTHER" id="PTHR37422:SF13">
    <property type="entry name" value="LIPOPOLYSACCHARIDE BIOSYNTHESIS PROTEIN PA4999-RELATED"/>
    <property type="match status" value="1"/>
</dbReference>
<accession>A0A1M3L6T6</accession>
<evidence type="ECO:0000256" key="5">
    <source>
        <dbReference type="SAM" id="Phobius"/>
    </source>
</evidence>
<protein>
    <recommendedName>
        <fullName evidence="6">O-antigen ligase-related domain-containing protein</fullName>
    </recommendedName>
</protein>
<feature type="transmembrane region" description="Helical" evidence="5">
    <location>
        <begin position="59"/>
        <end position="75"/>
    </location>
</feature>
<feature type="transmembrane region" description="Helical" evidence="5">
    <location>
        <begin position="446"/>
        <end position="465"/>
    </location>
</feature>
<feature type="transmembrane region" description="Helical" evidence="5">
    <location>
        <begin position="36"/>
        <end position="54"/>
    </location>
</feature>
<dbReference type="STRING" id="1895771.BGO89_01530"/>
<feature type="transmembrane region" description="Helical" evidence="5">
    <location>
        <begin position="169"/>
        <end position="191"/>
    </location>
</feature>
<dbReference type="InterPro" id="IPR007016">
    <property type="entry name" value="O-antigen_ligase-rel_domated"/>
</dbReference>
<feature type="transmembrane region" description="Helical" evidence="5">
    <location>
        <begin position="258"/>
        <end position="274"/>
    </location>
</feature>
<feature type="transmembrane region" description="Helical" evidence="5">
    <location>
        <begin position="81"/>
        <end position="100"/>
    </location>
</feature>
<evidence type="ECO:0000256" key="2">
    <source>
        <dbReference type="ARBA" id="ARBA00022692"/>
    </source>
</evidence>
<dbReference type="InterPro" id="IPR051533">
    <property type="entry name" value="WaaL-like"/>
</dbReference>
<feature type="transmembrane region" description="Helical" evidence="5">
    <location>
        <begin position="383"/>
        <end position="403"/>
    </location>
</feature>
<keyword evidence="2 5" id="KW-0812">Transmembrane</keyword>
<gene>
    <name evidence="7" type="ORF">BGO89_01530</name>
</gene>
<keyword evidence="3 5" id="KW-1133">Transmembrane helix</keyword>
<proteinExistence type="predicted"/>
<feature type="transmembrane region" description="Helical" evidence="5">
    <location>
        <begin position="236"/>
        <end position="252"/>
    </location>
</feature>
<evidence type="ECO:0000256" key="3">
    <source>
        <dbReference type="ARBA" id="ARBA00022989"/>
    </source>
</evidence>
<dbReference type="AlphaFoldDB" id="A0A1M3L6T6"/>
<dbReference type="Proteomes" id="UP000184233">
    <property type="component" value="Unassembled WGS sequence"/>
</dbReference>
<evidence type="ECO:0000313" key="7">
    <source>
        <dbReference type="EMBL" id="OJX61286.1"/>
    </source>
</evidence>
<dbReference type="GO" id="GO:0016020">
    <property type="term" value="C:membrane"/>
    <property type="evidence" value="ECO:0007669"/>
    <property type="project" value="UniProtKB-SubCell"/>
</dbReference>
<feature type="transmembrane region" description="Helical" evidence="5">
    <location>
        <begin position="12"/>
        <end position="30"/>
    </location>
</feature>
<dbReference type="EMBL" id="MKVH01000002">
    <property type="protein sequence ID" value="OJX61286.1"/>
    <property type="molecule type" value="Genomic_DNA"/>
</dbReference>
<feature type="transmembrane region" description="Helical" evidence="5">
    <location>
        <begin position="112"/>
        <end position="133"/>
    </location>
</feature>
<evidence type="ECO:0000256" key="4">
    <source>
        <dbReference type="ARBA" id="ARBA00023136"/>
    </source>
</evidence>
<dbReference type="Pfam" id="PF04932">
    <property type="entry name" value="Wzy_C"/>
    <property type="match status" value="1"/>
</dbReference>
<feature type="transmembrane region" description="Helical" evidence="5">
    <location>
        <begin position="281"/>
        <end position="299"/>
    </location>
</feature>
<sequence>MTTMTLPRITPIALLLGAIGGILAIIGFVVSLDLGLPWLMPVLMIGVGILGAMFKRPQVWIGVYLFAMPYFLTDTGKGLSAAEVAIGGFFSVSIIVWLVWRMAVTRAPVIKTWADFLILLFIVLSGLNVIPALCNGVDPMSWTSEWILFFLMLYYFPIREYFGKDEKSFRTFLLLCAISALFMAIYSMFIYKQRMSAGLLYAYQLWSSRSVLLGPIFLLTIILSLIGIFHARLRTKLALLFLLAVNGAALLLTFTRTLWVFFVICMAIAMFFLRAGQNLRLIASGIAVCAAVFIGAMAYNPKLADIALTVVKNRISSSTQLTGGDYSFETRLIEAEVAWREIQQYPLGGSGIRSRILAWAPIEGWHNNTAFMHIGYVSLVYKVGFPTAILMFVVLLVFSVMAIRNVWLIRRDSRAGPFFVVSVGMFCFLPAVFVNIFMTGFFDQRYGNVMFAFIFACIAIVHDHISQQHHNDNRI</sequence>
<feature type="domain" description="O-antigen ligase-related" evidence="6">
    <location>
        <begin position="242"/>
        <end position="391"/>
    </location>
</feature>
<feature type="transmembrane region" description="Helical" evidence="5">
    <location>
        <begin position="211"/>
        <end position="229"/>
    </location>
</feature>
<comment type="caution">
    <text evidence="7">The sequence shown here is derived from an EMBL/GenBank/DDBJ whole genome shotgun (WGS) entry which is preliminary data.</text>
</comment>
<dbReference type="PANTHER" id="PTHR37422">
    <property type="entry name" value="TEICHURONIC ACID BIOSYNTHESIS PROTEIN TUAE"/>
    <property type="match status" value="1"/>
</dbReference>
<feature type="transmembrane region" description="Helical" evidence="5">
    <location>
        <begin position="139"/>
        <end position="157"/>
    </location>
</feature>
<organism evidence="7 8">
    <name type="scientific">Candidatus Kapaibacterium thiocyanatum</name>
    <dbReference type="NCBI Taxonomy" id="1895771"/>
    <lineage>
        <taxon>Bacteria</taxon>
        <taxon>Pseudomonadati</taxon>
        <taxon>Candidatus Kapaibacteriota</taxon>
        <taxon>Candidatus Kapaibacteriia</taxon>
        <taxon>Candidatus Kapaibacteriales</taxon>
        <taxon>Candidatus Kapaibacteriaceae</taxon>
        <taxon>Candidatus Kapaibacterium</taxon>
    </lineage>
</organism>
<evidence type="ECO:0000259" key="6">
    <source>
        <dbReference type="Pfam" id="PF04932"/>
    </source>
</evidence>
<keyword evidence="4 5" id="KW-0472">Membrane</keyword>
<evidence type="ECO:0000313" key="8">
    <source>
        <dbReference type="Proteomes" id="UP000184233"/>
    </source>
</evidence>
<reference evidence="7 8" key="1">
    <citation type="submission" date="2016-09" db="EMBL/GenBank/DDBJ databases">
        <title>Genome-resolved meta-omics ties microbial dynamics to process performance in biotechnology for thiocyanate degradation.</title>
        <authorList>
            <person name="Kantor R.S."/>
            <person name="Huddy R.J."/>
            <person name="Iyer R."/>
            <person name="Thomas B.C."/>
            <person name="Brown C.T."/>
            <person name="Anantharaman K."/>
            <person name="Tringe S."/>
            <person name="Hettich R.L."/>
            <person name="Harrison S.T."/>
            <person name="Banfield J.F."/>
        </authorList>
    </citation>
    <scope>NUCLEOTIDE SEQUENCE [LARGE SCALE GENOMIC DNA]</scope>
    <source>
        <strain evidence="7">59-99</strain>
    </source>
</reference>
<comment type="subcellular location">
    <subcellularLocation>
        <location evidence="1">Membrane</location>
        <topology evidence="1">Multi-pass membrane protein</topology>
    </subcellularLocation>
</comment>